<keyword evidence="1" id="KW-0472">Membrane</keyword>
<gene>
    <name evidence="2" type="ORF">H4W29_003911</name>
</gene>
<evidence type="ECO:0008006" key="4">
    <source>
        <dbReference type="Google" id="ProtNLM"/>
    </source>
</evidence>
<dbReference type="EMBL" id="JADBEC010000001">
    <property type="protein sequence ID" value="MBE1506730.1"/>
    <property type="molecule type" value="Genomic_DNA"/>
</dbReference>
<evidence type="ECO:0000256" key="1">
    <source>
        <dbReference type="SAM" id="Phobius"/>
    </source>
</evidence>
<proteinExistence type="predicted"/>
<keyword evidence="1" id="KW-0812">Transmembrane</keyword>
<comment type="caution">
    <text evidence="2">The sequence shown here is derived from an EMBL/GenBank/DDBJ whole genome shotgun (WGS) entry which is preliminary data.</text>
</comment>
<sequence>MPMHNALIDYADLISLLTAVGTFIAIVAGVVELIKARREHVREKEQEFNSSYLTISDAYHRLLELSVAYPHLGIFPWQEEPADLSPDDLVRRDIFYEMMISIFERAYLERHKTPEISEHFWPGWETFLRRQIEKPSFRKYWGIFDGEGAFGAYDARFEAFARGLDKAR</sequence>
<name>A0ABR9IU62_RHIVS</name>
<keyword evidence="3" id="KW-1185">Reference proteome</keyword>
<dbReference type="Proteomes" id="UP000620262">
    <property type="component" value="Unassembled WGS sequence"/>
</dbReference>
<keyword evidence="1" id="KW-1133">Transmembrane helix</keyword>
<accession>A0ABR9IU62</accession>
<organism evidence="2 3">
    <name type="scientific">Rhizobium viscosum</name>
    <name type="common">Arthrobacter viscosus</name>
    <dbReference type="NCBI Taxonomy" id="1673"/>
    <lineage>
        <taxon>Bacteria</taxon>
        <taxon>Pseudomonadati</taxon>
        <taxon>Pseudomonadota</taxon>
        <taxon>Alphaproteobacteria</taxon>
        <taxon>Hyphomicrobiales</taxon>
        <taxon>Rhizobiaceae</taxon>
        <taxon>Rhizobium/Agrobacterium group</taxon>
        <taxon>Rhizobium</taxon>
    </lineage>
</organism>
<feature type="transmembrane region" description="Helical" evidence="1">
    <location>
        <begin position="13"/>
        <end position="34"/>
    </location>
</feature>
<reference evidence="2 3" key="1">
    <citation type="submission" date="2020-10" db="EMBL/GenBank/DDBJ databases">
        <title>Sequencing the genomes of 1000 actinobacteria strains.</title>
        <authorList>
            <person name="Klenk H.-P."/>
        </authorList>
    </citation>
    <scope>NUCLEOTIDE SEQUENCE [LARGE SCALE GENOMIC DNA]</scope>
    <source>
        <strain evidence="2 3">DSM 7307</strain>
    </source>
</reference>
<protein>
    <recommendedName>
        <fullName evidence="4">DUF4760 domain-containing protein</fullName>
    </recommendedName>
</protein>
<evidence type="ECO:0000313" key="2">
    <source>
        <dbReference type="EMBL" id="MBE1506730.1"/>
    </source>
</evidence>
<evidence type="ECO:0000313" key="3">
    <source>
        <dbReference type="Proteomes" id="UP000620262"/>
    </source>
</evidence>